<dbReference type="AlphaFoldDB" id="A0A7J7P1Y1"/>
<dbReference type="EMBL" id="JACGCM010000354">
    <property type="protein sequence ID" value="KAF6173188.1"/>
    <property type="molecule type" value="Genomic_DNA"/>
</dbReference>
<dbReference type="Proteomes" id="UP000541444">
    <property type="component" value="Unassembled WGS sequence"/>
</dbReference>
<proteinExistence type="predicted"/>
<name>A0A7J7P1Y1_9MAGN</name>
<reference evidence="1 2" key="1">
    <citation type="journal article" date="2020" name="IScience">
        <title>Genome Sequencing of the Endangered Kingdonia uniflora (Circaeasteraceae, Ranunculales) Reveals Potential Mechanisms of Evolutionary Specialization.</title>
        <authorList>
            <person name="Sun Y."/>
            <person name="Deng T."/>
            <person name="Zhang A."/>
            <person name="Moore M.J."/>
            <person name="Landis J.B."/>
            <person name="Lin N."/>
            <person name="Zhang H."/>
            <person name="Zhang X."/>
            <person name="Huang J."/>
            <person name="Zhang X."/>
            <person name="Sun H."/>
            <person name="Wang H."/>
        </authorList>
    </citation>
    <scope>NUCLEOTIDE SEQUENCE [LARGE SCALE GENOMIC DNA]</scope>
    <source>
        <strain evidence="1">TB1705</strain>
        <tissue evidence="1">Leaf</tissue>
    </source>
</reference>
<keyword evidence="2" id="KW-1185">Reference proteome</keyword>
<sequence length="261" mass="29668">MILYTLNNGSFVEFIESSFHYTIKGLKQLLFIMDAPEESPHILPAGKMVIRSTPSNDNTSSNRVYATNDIMSPSFLTPSTDNALSRRTLAQREFNRVSSRPPYTIREESSTLLPDNVTILEEQPCIMHLPNIPYPIIHSTPNFPSRTFEIEESSSARVNICSVHHDVEAVYYNLIESDDERSIDDKGNDNVNEVDKDNFNGNDKGMQLERHFLVQMDHCSALHWKDEQLSKSSIIKPLFGQCCLQGKIKVLNLDALSNEFQ</sequence>
<comment type="caution">
    <text evidence="1">The sequence shown here is derived from an EMBL/GenBank/DDBJ whole genome shotgun (WGS) entry which is preliminary data.</text>
</comment>
<evidence type="ECO:0000313" key="1">
    <source>
        <dbReference type="EMBL" id="KAF6173188.1"/>
    </source>
</evidence>
<dbReference type="OrthoDB" id="1928976at2759"/>
<protein>
    <submittedName>
        <fullName evidence="1">Uncharacterized protein</fullName>
    </submittedName>
</protein>
<organism evidence="1 2">
    <name type="scientific">Kingdonia uniflora</name>
    <dbReference type="NCBI Taxonomy" id="39325"/>
    <lineage>
        <taxon>Eukaryota</taxon>
        <taxon>Viridiplantae</taxon>
        <taxon>Streptophyta</taxon>
        <taxon>Embryophyta</taxon>
        <taxon>Tracheophyta</taxon>
        <taxon>Spermatophyta</taxon>
        <taxon>Magnoliopsida</taxon>
        <taxon>Ranunculales</taxon>
        <taxon>Circaeasteraceae</taxon>
        <taxon>Kingdonia</taxon>
    </lineage>
</organism>
<gene>
    <name evidence="1" type="ORF">GIB67_028486</name>
</gene>
<accession>A0A7J7P1Y1</accession>
<evidence type="ECO:0000313" key="2">
    <source>
        <dbReference type="Proteomes" id="UP000541444"/>
    </source>
</evidence>